<evidence type="ECO:0000313" key="2">
    <source>
        <dbReference type="Proteomes" id="UP001501196"/>
    </source>
</evidence>
<gene>
    <name evidence="1" type="ORF">GCM10009819_35050</name>
</gene>
<reference evidence="2" key="1">
    <citation type="journal article" date="2019" name="Int. J. Syst. Evol. Microbiol.">
        <title>The Global Catalogue of Microorganisms (GCM) 10K type strain sequencing project: providing services to taxonomists for standard genome sequencing and annotation.</title>
        <authorList>
            <consortium name="The Broad Institute Genomics Platform"/>
            <consortium name="The Broad Institute Genome Sequencing Center for Infectious Disease"/>
            <person name="Wu L."/>
            <person name="Ma J."/>
        </authorList>
    </citation>
    <scope>NUCLEOTIDE SEQUENCE [LARGE SCALE GENOMIC DNA]</scope>
    <source>
        <strain evidence="2">JCM 15672</strain>
    </source>
</reference>
<dbReference type="RefSeq" id="WP_344377991.1">
    <property type="nucleotide sequence ID" value="NZ_BAAAPW010000007.1"/>
</dbReference>
<evidence type="ECO:0000313" key="1">
    <source>
        <dbReference type="EMBL" id="GAA2044868.1"/>
    </source>
</evidence>
<sequence length="133" mass="13904">MPFLTDLRTLRAQSTAMRERMDVGASLAAARQSLEQANRVMASAVAAHDPALDLARVRATASVVAARQLPMAIGMDAVVELELVATMPGGIPVPATRTVPVAPLQLARVTPGSMVDVSLVPGRPDTLRIELAG</sequence>
<organism evidence="1 2">
    <name type="scientific">Agromyces tropicus</name>
    <dbReference type="NCBI Taxonomy" id="555371"/>
    <lineage>
        <taxon>Bacteria</taxon>
        <taxon>Bacillati</taxon>
        <taxon>Actinomycetota</taxon>
        <taxon>Actinomycetes</taxon>
        <taxon>Micrococcales</taxon>
        <taxon>Microbacteriaceae</taxon>
        <taxon>Agromyces</taxon>
    </lineage>
</organism>
<protein>
    <submittedName>
        <fullName evidence="1">Uncharacterized protein</fullName>
    </submittedName>
</protein>
<name>A0ABP5GI02_9MICO</name>
<dbReference type="EMBL" id="BAAAPW010000007">
    <property type="protein sequence ID" value="GAA2044868.1"/>
    <property type="molecule type" value="Genomic_DNA"/>
</dbReference>
<proteinExistence type="predicted"/>
<comment type="caution">
    <text evidence="1">The sequence shown here is derived from an EMBL/GenBank/DDBJ whole genome shotgun (WGS) entry which is preliminary data.</text>
</comment>
<keyword evidence="2" id="KW-1185">Reference proteome</keyword>
<dbReference type="Proteomes" id="UP001501196">
    <property type="component" value="Unassembled WGS sequence"/>
</dbReference>
<accession>A0ABP5GI02</accession>